<organism evidence="2 3">
    <name type="scientific">Thermophagus xiamenensis</name>
    <dbReference type="NCBI Taxonomy" id="385682"/>
    <lineage>
        <taxon>Bacteria</taxon>
        <taxon>Pseudomonadati</taxon>
        <taxon>Bacteroidota</taxon>
        <taxon>Bacteroidia</taxon>
        <taxon>Marinilabiliales</taxon>
        <taxon>Marinilabiliaceae</taxon>
        <taxon>Thermophagus</taxon>
    </lineage>
</organism>
<evidence type="ECO:0000313" key="2">
    <source>
        <dbReference type="EMBL" id="SFE05898.1"/>
    </source>
</evidence>
<feature type="transmembrane region" description="Helical" evidence="1">
    <location>
        <begin position="48"/>
        <end position="68"/>
    </location>
</feature>
<dbReference type="Proteomes" id="UP000181976">
    <property type="component" value="Unassembled WGS sequence"/>
</dbReference>
<protein>
    <submittedName>
        <fullName evidence="2">Uncharacterized protein</fullName>
    </submittedName>
</protein>
<keyword evidence="1" id="KW-1133">Transmembrane helix</keyword>
<proteinExistence type="predicted"/>
<keyword evidence="1" id="KW-0472">Membrane</keyword>
<dbReference type="OrthoDB" id="1043027at2"/>
<gene>
    <name evidence="2" type="ORF">SAMN05444380_10613</name>
</gene>
<keyword evidence="3" id="KW-1185">Reference proteome</keyword>
<feature type="transmembrane region" description="Helical" evidence="1">
    <location>
        <begin position="15"/>
        <end position="36"/>
    </location>
</feature>
<accession>A0A1I1XGV8</accession>
<sequence>MKNIIITPRQIKRELIIWLLCLIIAIGLNVYAIIIYSTSWSELYSQAGYVVVLSFFLYVILWIFRGLFRLIRFPGRKKENS</sequence>
<dbReference type="STRING" id="385682.SAMN05444380_10613"/>
<name>A0A1I1XGV8_9BACT</name>
<evidence type="ECO:0000313" key="3">
    <source>
        <dbReference type="Proteomes" id="UP000181976"/>
    </source>
</evidence>
<dbReference type="RefSeq" id="WP_010528468.1">
    <property type="nucleotide sequence ID" value="NZ_AFSL01000085.1"/>
</dbReference>
<dbReference type="EMBL" id="FONA01000006">
    <property type="protein sequence ID" value="SFE05898.1"/>
    <property type="molecule type" value="Genomic_DNA"/>
</dbReference>
<keyword evidence="1" id="KW-0812">Transmembrane</keyword>
<dbReference type="AlphaFoldDB" id="A0A1I1XGV8"/>
<reference evidence="2 3" key="1">
    <citation type="submission" date="2016-10" db="EMBL/GenBank/DDBJ databases">
        <authorList>
            <person name="de Groot N.N."/>
        </authorList>
    </citation>
    <scope>NUCLEOTIDE SEQUENCE [LARGE SCALE GENOMIC DNA]</scope>
    <source>
        <strain evidence="2 3">DSM 19012</strain>
    </source>
</reference>
<evidence type="ECO:0000256" key="1">
    <source>
        <dbReference type="SAM" id="Phobius"/>
    </source>
</evidence>
<dbReference type="InParanoid" id="A0A1I1XGV8"/>